<evidence type="ECO:0000259" key="3">
    <source>
        <dbReference type="Pfam" id="PF13598"/>
    </source>
</evidence>
<evidence type="ECO:0000256" key="1">
    <source>
        <dbReference type="SAM" id="Coils"/>
    </source>
</evidence>
<feature type="chain" id="PRO_5037024668" description="Mucoidy inhibitor MuiA family protein" evidence="2">
    <location>
        <begin position="20"/>
        <end position="615"/>
    </location>
</feature>
<keyword evidence="6" id="KW-1185">Reference proteome</keyword>
<dbReference type="Pfam" id="PF13598">
    <property type="entry name" value="DUF4139"/>
    <property type="match status" value="1"/>
</dbReference>
<dbReference type="PANTHER" id="PTHR31005:SF8">
    <property type="entry name" value="DUF4139 DOMAIN-CONTAINING PROTEIN"/>
    <property type="match status" value="1"/>
</dbReference>
<feature type="signal peptide" evidence="2">
    <location>
        <begin position="1"/>
        <end position="19"/>
    </location>
</feature>
<sequence length="615" mass="67635">MKNLITSIWMLFIAFTVTAQQEVKVSSTIEEVTVFVNAAQIQRSGSVSLPKGESTLILMGLSPHIHENSIRIKTNAQVSIQGVSHELDHLSTLENNKEVNELEAALKSINAQIKANQAQLEVLIQKENLLMANQQLGGTSTGLNLSQLEQAMAFFEKQLRSIKTEAIKINESNEQLSINRNQLQQELNQLQANLQLPSGMVKIRVKAGSAINTAIGLSYLVDHAGWYPKYDLRTADINEPLNLLYKAEVYQNTGVNWDKVKLSFSSGNPDESGVLPDLMSWKLDFARYGSTAIVRGIGTVSGLVTDEGGMPLPGVIVRVQGTSLASTTNYEGNYSLTIPSKAQNLEFHFIGYQTAYKPINSPIINLQMSPDNQALQEVVQVSLRGKVSGINISNSDFEVAQEPARGIATAVENPTTVKFSVDEPYSVPSQGGTVSVDLNEYHLPAEYEYLSVPKLGPEAFLSARITDWDKLHLLEGEAFLYFGDSFVGKSIINPKNESDTLALSLGKDPSIQIDRIITEEYSDKKIIGGNKTDYRTIEITVKNTKSKEASVMIQDQIPLALRNTIEVEALETSGGQLDPATGIVSWRMKLAPQQSSKIVLSYSVKYPKNEKVKLD</sequence>
<dbReference type="Proteomes" id="UP000619457">
    <property type="component" value="Unassembled WGS sequence"/>
</dbReference>
<dbReference type="InterPro" id="IPR008969">
    <property type="entry name" value="CarboxyPept-like_regulatory"/>
</dbReference>
<dbReference type="RefSeq" id="WP_018474247.1">
    <property type="nucleotide sequence ID" value="NZ_BMWX01000001.1"/>
</dbReference>
<evidence type="ECO:0000313" key="5">
    <source>
        <dbReference type="EMBL" id="GGZ15800.1"/>
    </source>
</evidence>
<protein>
    <recommendedName>
        <fullName evidence="7">Mucoidy inhibitor MuiA family protein</fullName>
    </recommendedName>
</protein>
<comment type="caution">
    <text evidence="5">The sequence shown here is derived from an EMBL/GenBank/DDBJ whole genome shotgun (WGS) entry which is preliminary data.</text>
</comment>
<feature type="domain" description="DUF4139" evidence="3">
    <location>
        <begin position="217"/>
        <end position="608"/>
    </location>
</feature>
<keyword evidence="1" id="KW-0175">Coiled coil</keyword>
<dbReference type="SUPFAM" id="SSF49464">
    <property type="entry name" value="Carboxypeptidase regulatory domain-like"/>
    <property type="match status" value="1"/>
</dbReference>
<dbReference type="InterPro" id="IPR037291">
    <property type="entry name" value="DUF4139"/>
</dbReference>
<gene>
    <name evidence="5" type="ORF">GCM10007049_05000</name>
</gene>
<dbReference type="Gene3D" id="2.60.40.1120">
    <property type="entry name" value="Carboxypeptidase-like, regulatory domain"/>
    <property type="match status" value="1"/>
</dbReference>
<evidence type="ECO:0000313" key="6">
    <source>
        <dbReference type="Proteomes" id="UP000619457"/>
    </source>
</evidence>
<dbReference type="InterPro" id="IPR025554">
    <property type="entry name" value="DUF4140"/>
</dbReference>
<accession>A0A918PN62</accession>
<evidence type="ECO:0000256" key="2">
    <source>
        <dbReference type="SAM" id="SignalP"/>
    </source>
</evidence>
<reference evidence="5" key="2">
    <citation type="submission" date="2020-09" db="EMBL/GenBank/DDBJ databases">
        <authorList>
            <person name="Sun Q."/>
            <person name="Kim S."/>
        </authorList>
    </citation>
    <scope>NUCLEOTIDE SEQUENCE</scope>
    <source>
        <strain evidence="5">KCTC 12368</strain>
    </source>
</reference>
<feature type="coiled-coil region" evidence="1">
    <location>
        <begin position="99"/>
        <end position="193"/>
    </location>
</feature>
<organism evidence="5 6">
    <name type="scientific">Echinicola pacifica</name>
    <dbReference type="NCBI Taxonomy" id="346377"/>
    <lineage>
        <taxon>Bacteria</taxon>
        <taxon>Pseudomonadati</taxon>
        <taxon>Bacteroidota</taxon>
        <taxon>Cytophagia</taxon>
        <taxon>Cytophagales</taxon>
        <taxon>Cyclobacteriaceae</taxon>
        <taxon>Echinicola</taxon>
    </lineage>
</organism>
<proteinExistence type="predicted"/>
<dbReference type="InterPro" id="IPR011935">
    <property type="entry name" value="CHP02231"/>
</dbReference>
<dbReference type="AlphaFoldDB" id="A0A918PN62"/>
<dbReference type="PANTHER" id="PTHR31005">
    <property type="entry name" value="DUF4139 DOMAIN-CONTAINING PROTEIN"/>
    <property type="match status" value="1"/>
</dbReference>
<dbReference type="Pfam" id="PF13715">
    <property type="entry name" value="CarbopepD_reg_2"/>
    <property type="match status" value="1"/>
</dbReference>
<dbReference type="Pfam" id="PF13600">
    <property type="entry name" value="DUF4140"/>
    <property type="match status" value="1"/>
</dbReference>
<evidence type="ECO:0000259" key="4">
    <source>
        <dbReference type="Pfam" id="PF13600"/>
    </source>
</evidence>
<dbReference type="EMBL" id="BMWX01000001">
    <property type="protein sequence ID" value="GGZ15800.1"/>
    <property type="molecule type" value="Genomic_DNA"/>
</dbReference>
<feature type="domain" description="DUF4140" evidence="4">
    <location>
        <begin position="32"/>
        <end position="130"/>
    </location>
</feature>
<evidence type="ECO:0008006" key="7">
    <source>
        <dbReference type="Google" id="ProtNLM"/>
    </source>
</evidence>
<keyword evidence="2" id="KW-0732">Signal</keyword>
<name>A0A918PN62_9BACT</name>
<dbReference type="NCBIfam" id="TIGR02231">
    <property type="entry name" value="mucoidy inhibitor MuiA family protein"/>
    <property type="match status" value="2"/>
</dbReference>
<reference evidence="5" key="1">
    <citation type="journal article" date="2014" name="Int. J. Syst. Evol. Microbiol.">
        <title>Complete genome sequence of Corynebacterium casei LMG S-19264T (=DSM 44701T), isolated from a smear-ripened cheese.</title>
        <authorList>
            <consortium name="US DOE Joint Genome Institute (JGI-PGF)"/>
            <person name="Walter F."/>
            <person name="Albersmeier A."/>
            <person name="Kalinowski J."/>
            <person name="Ruckert C."/>
        </authorList>
    </citation>
    <scope>NUCLEOTIDE SEQUENCE</scope>
    <source>
        <strain evidence="5">KCTC 12368</strain>
    </source>
</reference>